<dbReference type="EMBL" id="JADEWZ010000007">
    <property type="protein sequence ID" value="MBE9115570.1"/>
    <property type="molecule type" value="Genomic_DNA"/>
</dbReference>
<dbReference type="SUPFAM" id="SSF50022">
    <property type="entry name" value="ISP domain"/>
    <property type="match status" value="1"/>
</dbReference>
<dbReference type="GO" id="GO:0051537">
    <property type="term" value="F:2 iron, 2 sulfur cluster binding"/>
    <property type="evidence" value="ECO:0007669"/>
    <property type="project" value="UniProtKB-KW"/>
</dbReference>
<dbReference type="GO" id="GO:0046872">
    <property type="term" value="F:metal ion binding"/>
    <property type="evidence" value="ECO:0007669"/>
    <property type="project" value="UniProtKB-KW"/>
</dbReference>
<evidence type="ECO:0000256" key="3">
    <source>
        <dbReference type="ARBA" id="ARBA00023002"/>
    </source>
</evidence>
<dbReference type="PANTHER" id="PTHR21266">
    <property type="entry name" value="IRON-SULFUR DOMAIN CONTAINING PROTEIN"/>
    <property type="match status" value="1"/>
</dbReference>
<dbReference type="RefSeq" id="WP_194028659.1">
    <property type="nucleotide sequence ID" value="NZ_JADEWZ010000007.1"/>
</dbReference>
<feature type="domain" description="Rieske" evidence="6">
    <location>
        <begin position="16"/>
        <end position="117"/>
    </location>
</feature>
<dbReference type="Proteomes" id="UP000654482">
    <property type="component" value="Unassembled WGS sequence"/>
</dbReference>
<dbReference type="InterPro" id="IPR050584">
    <property type="entry name" value="Cholesterol_7-desaturase"/>
</dbReference>
<dbReference type="GO" id="GO:0016705">
    <property type="term" value="F:oxidoreductase activity, acting on paired donors, with incorporation or reduction of molecular oxygen"/>
    <property type="evidence" value="ECO:0007669"/>
    <property type="project" value="UniProtKB-ARBA"/>
</dbReference>
<dbReference type="PROSITE" id="PS51296">
    <property type="entry name" value="RIESKE"/>
    <property type="match status" value="1"/>
</dbReference>
<evidence type="ECO:0000256" key="5">
    <source>
        <dbReference type="ARBA" id="ARBA00023014"/>
    </source>
</evidence>
<evidence type="ECO:0000313" key="8">
    <source>
        <dbReference type="Proteomes" id="UP000654482"/>
    </source>
</evidence>
<organism evidence="7 8">
    <name type="scientific">Lusitaniella coriacea LEGE 07157</name>
    <dbReference type="NCBI Taxonomy" id="945747"/>
    <lineage>
        <taxon>Bacteria</taxon>
        <taxon>Bacillati</taxon>
        <taxon>Cyanobacteriota</taxon>
        <taxon>Cyanophyceae</taxon>
        <taxon>Spirulinales</taxon>
        <taxon>Lusitaniellaceae</taxon>
        <taxon>Lusitaniella</taxon>
    </lineage>
</organism>
<keyword evidence="2" id="KW-0479">Metal-binding</keyword>
<comment type="caution">
    <text evidence="7">The sequence shown here is derived from an EMBL/GenBank/DDBJ whole genome shotgun (WGS) entry which is preliminary data.</text>
</comment>
<keyword evidence="4" id="KW-0408">Iron</keyword>
<keyword evidence="7" id="KW-0223">Dioxygenase</keyword>
<dbReference type="InterPro" id="IPR017941">
    <property type="entry name" value="Rieske_2Fe-2S"/>
</dbReference>
<evidence type="ECO:0000259" key="6">
    <source>
        <dbReference type="PROSITE" id="PS51296"/>
    </source>
</evidence>
<sequence length="353" mass="40435">MQTQTFNHPTAFIAGWYWALPSCELKRSQVKPVTLLGKDLAIYRNADGKAIAIDAYCPHMGAHFAEGTVDGKGLRCFFHNWKFDEQGNCIDVPCLGKALPLQIKTWHTAERYGMIWVWVGKDIPQQPLPYVPELKYDECDALLGSRFLKNCHPNVVMINAIDAHHFNTVHKLPFEIIFDKQELNKNAITFRNTTRGGEKSWFIKLIRPLYKKEITYQMCYWYGSTGTVTVGPDFFHFHIMFALRLRENGKTEGQTILIAKKRSGLGGWLFNRAVLWLTKLVANYFAKGDTQVFQSIQFNLKTPTKADQSIVQFIQHVEGQEGLTWGSWETYSPPQSLEIRPPCLKVCTPNEIV</sequence>
<dbReference type="SUPFAM" id="SSF55961">
    <property type="entry name" value="Bet v1-like"/>
    <property type="match status" value="1"/>
</dbReference>
<dbReference type="GO" id="GO:0051213">
    <property type="term" value="F:dioxygenase activity"/>
    <property type="evidence" value="ECO:0007669"/>
    <property type="project" value="UniProtKB-KW"/>
</dbReference>
<evidence type="ECO:0000256" key="2">
    <source>
        <dbReference type="ARBA" id="ARBA00022723"/>
    </source>
</evidence>
<dbReference type="GO" id="GO:0004497">
    <property type="term" value="F:monooxygenase activity"/>
    <property type="evidence" value="ECO:0007669"/>
    <property type="project" value="UniProtKB-ARBA"/>
</dbReference>
<keyword evidence="5" id="KW-0411">Iron-sulfur</keyword>
<evidence type="ECO:0000256" key="4">
    <source>
        <dbReference type="ARBA" id="ARBA00023004"/>
    </source>
</evidence>
<dbReference type="AlphaFoldDB" id="A0A8J7J6D9"/>
<keyword evidence="8" id="KW-1185">Reference proteome</keyword>
<gene>
    <name evidence="7" type="ORF">IQ249_06630</name>
</gene>
<dbReference type="Pfam" id="PF00355">
    <property type="entry name" value="Rieske"/>
    <property type="match status" value="1"/>
</dbReference>
<accession>A0A8J7J6D9</accession>
<evidence type="ECO:0000256" key="1">
    <source>
        <dbReference type="ARBA" id="ARBA00022714"/>
    </source>
</evidence>
<protein>
    <submittedName>
        <fullName evidence="7">Aromatic ring-hydroxylating dioxygenase subunit alpha</fullName>
    </submittedName>
</protein>
<keyword evidence="3" id="KW-0560">Oxidoreductase</keyword>
<dbReference type="InterPro" id="IPR036922">
    <property type="entry name" value="Rieske_2Fe-2S_sf"/>
</dbReference>
<dbReference type="Gene3D" id="2.102.10.10">
    <property type="entry name" value="Rieske [2Fe-2S] iron-sulphur domain"/>
    <property type="match status" value="1"/>
</dbReference>
<reference evidence="7" key="1">
    <citation type="submission" date="2020-10" db="EMBL/GenBank/DDBJ databases">
        <authorList>
            <person name="Castelo-Branco R."/>
            <person name="Eusebio N."/>
            <person name="Adriana R."/>
            <person name="Vieira A."/>
            <person name="Brugerolle De Fraissinette N."/>
            <person name="Rezende De Castro R."/>
            <person name="Schneider M.P."/>
            <person name="Vasconcelos V."/>
            <person name="Leao P.N."/>
        </authorList>
    </citation>
    <scope>NUCLEOTIDE SEQUENCE</scope>
    <source>
        <strain evidence="7">LEGE 07157</strain>
    </source>
</reference>
<dbReference type="PANTHER" id="PTHR21266:SF60">
    <property type="entry name" value="3-KETOSTEROID-9-ALPHA-MONOOXYGENASE, OXYGENASE COMPONENT"/>
    <property type="match status" value="1"/>
</dbReference>
<dbReference type="CDD" id="cd03469">
    <property type="entry name" value="Rieske_RO_Alpha_N"/>
    <property type="match status" value="1"/>
</dbReference>
<proteinExistence type="predicted"/>
<name>A0A8J7J6D9_9CYAN</name>
<evidence type="ECO:0000313" key="7">
    <source>
        <dbReference type="EMBL" id="MBE9115570.1"/>
    </source>
</evidence>
<keyword evidence="1" id="KW-0001">2Fe-2S</keyword>